<dbReference type="Proteomes" id="UP000489600">
    <property type="component" value="Unassembled WGS sequence"/>
</dbReference>
<name>A0A565C3S6_9BRAS</name>
<dbReference type="OrthoDB" id="1113235at2759"/>
<protein>
    <recommendedName>
        <fullName evidence="3">RRM domain-containing protein</fullName>
    </recommendedName>
</protein>
<dbReference type="AlphaFoldDB" id="A0A565C3S6"/>
<evidence type="ECO:0000313" key="2">
    <source>
        <dbReference type="Proteomes" id="UP000489600"/>
    </source>
</evidence>
<proteinExistence type="predicted"/>
<comment type="caution">
    <text evidence="1">The sequence shown here is derived from an EMBL/GenBank/DDBJ whole genome shotgun (WGS) entry which is preliminary data.</text>
</comment>
<sequence length="101" mass="11292">MLLREGAKKKALALSGSDMGGWNVLVKALPKLVCKFSTDLVAALREADYRFMRSTELFASGYDTLLPEDDIKSALIKHFSSCGEITNLHIRTVDYRNNVRV</sequence>
<gene>
    <name evidence="1" type="ORF">ANE_LOCUS18719</name>
</gene>
<organism evidence="1 2">
    <name type="scientific">Arabis nemorensis</name>
    <dbReference type="NCBI Taxonomy" id="586526"/>
    <lineage>
        <taxon>Eukaryota</taxon>
        <taxon>Viridiplantae</taxon>
        <taxon>Streptophyta</taxon>
        <taxon>Embryophyta</taxon>
        <taxon>Tracheophyta</taxon>
        <taxon>Spermatophyta</taxon>
        <taxon>Magnoliopsida</taxon>
        <taxon>eudicotyledons</taxon>
        <taxon>Gunneridae</taxon>
        <taxon>Pentapetalae</taxon>
        <taxon>rosids</taxon>
        <taxon>malvids</taxon>
        <taxon>Brassicales</taxon>
        <taxon>Brassicaceae</taxon>
        <taxon>Arabideae</taxon>
        <taxon>Arabis</taxon>
    </lineage>
</organism>
<reference evidence="1" key="1">
    <citation type="submission" date="2019-07" db="EMBL/GenBank/DDBJ databases">
        <authorList>
            <person name="Dittberner H."/>
        </authorList>
    </citation>
    <scope>NUCLEOTIDE SEQUENCE [LARGE SCALE GENOMIC DNA]</scope>
</reference>
<dbReference type="EMBL" id="CABITT030000006">
    <property type="protein sequence ID" value="VVB08275.1"/>
    <property type="molecule type" value="Genomic_DNA"/>
</dbReference>
<evidence type="ECO:0008006" key="3">
    <source>
        <dbReference type="Google" id="ProtNLM"/>
    </source>
</evidence>
<accession>A0A565C3S6</accession>
<evidence type="ECO:0000313" key="1">
    <source>
        <dbReference type="EMBL" id="VVB08275.1"/>
    </source>
</evidence>
<keyword evidence="2" id="KW-1185">Reference proteome</keyword>